<organism evidence="2 3">
    <name type="scientific">Capsicum annuum</name>
    <name type="common">Capsicum pepper</name>
    <dbReference type="NCBI Taxonomy" id="4072"/>
    <lineage>
        <taxon>Eukaryota</taxon>
        <taxon>Viridiplantae</taxon>
        <taxon>Streptophyta</taxon>
        <taxon>Embryophyta</taxon>
        <taxon>Tracheophyta</taxon>
        <taxon>Spermatophyta</taxon>
        <taxon>Magnoliopsida</taxon>
        <taxon>eudicotyledons</taxon>
        <taxon>Gunneridae</taxon>
        <taxon>Pentapetalae</taxon>
        <taxon>asterids</taxon>
        <taxon>lamiids</taxon>
        <taxon>Solanales</taxon>
        <taxon>Solanaceae</taxon>
        <taxon>Solanoideae</taxon>
        <taxon>Capsiceae</taxon>
        <taxon>Capsicum</taxon>
    </lineage>
</organism>
<comment type="caution">
    <text evidence="2">The sequence shown here is derived from an EMBL/GenBank/DDBJ whole genome shotgun (WGS) entry which is preliminary data.</text>
</comment>
<dbReference type="PANTHER" id="PTHR36766">
    <property type="entry name" value="PLANT BROAD-SPECTRUM MILDEW RESISTANCE PROTEIN RPW8"/>
    <property type="match status" value="1"/>
</dbReference>
<evidence type="ECO:0000256" key="1">
    <source>
        <dbReference type="ARBA" id="ARBA00022821"/>
    </source>
</evidence>
<keyword evidence="3" id="KW-1185">Reference proteome</keyword>
<dbReference type="Proteomes" id="UP000222542">
    <property type="component" value="Unassembled WGS sequence"/>
</dbReference>
<dbReference type="SUPFAM" id="SSF52058">
    <property type="entry name" value="L domain-like"/>
    <property type="match status" value="1"/>
</dbReference>
<dbReference type="GO" id="GO:0006952">
    <property type="term" value="P:defense response"/>
    <property type="evidence" value="ECO:0007669"/>
    <property type="project" value="UniProtKB-KW"/>
</dbReference>
<dbReference type="Gene3D" id="3.80.10.10">
    <property type="entry name" value="Ribonuclease Inhibitor"/>
    <property type="match status" value="1"/>
</dbReference>
<accession>A0A2G2XV58</accession>
<reference evidence="2 3" key="2">
    <citation type="journal article" date="2017" name="Genome Biol.">
        <title>New reference genome sequences of hot pepper reveal the massive evolution of plant disease-resistance genes by retroduplication.</title>
        <authorList>
            <person name="Kim S."/>
            <person name="Park J."/>
            <person name="Yeom S.I."/>
            <person name="Kim Y.M."/>
            <person name="Seo E."/>
            <person name="Kim K.T."/>
            <person name="Kim M.S."/>
            <person name="Lee J.M."/>
            <person name="Cheong K."/>
            <person name="Shin H.S."/>
            <person name="Kim S.B."/>
            <person name="Han K."/>
            <person name="Lee J."/>
            <person name="Park M."/>
            <person name="Lee H.A."/>
            <person name="Lee H.Y."/>
            <person name="Lee Y."/>
            <person name="Oh S."/>
            <person name="Lee J.H."/>
            <person name="Choi E."/>
            <person name="Choi E."/>
            <person name="Lee S.E."/>
            <person name="Jeon J."/>
            <person name="Kim H."/>
            <person name="Choi G."/>
            <person name="Song H."/>
            <person name="Lee J."/>
            <person name="Lee S.C."/>
            <person name="Kwon J.K."/>
            <person name="Lee H.Y."/>
            <person name="Koo N."/>
            <person name="Hong Y."/>
            <person name="Kim R.W."/>
            <person name="Kang W.H."/>
            <person name="Huh J.H."/>
            <person name="Kang B.C."/>
            <person name="Yang T.J."/>
            <person name="Lee Y.H."/>
            <person name="Bennetzen J.L."/>
            <person name="Choi D."/>
        </authorList>
    </citation>
    <scope>NUCLEOTIDE SEQUENCE [LARGE SCALE GENOMIC DNA]</scope>
    <source>
        <strain evidence="3">cv. CM334</strain>
    </source>
</reference>
<sequence>MAVMKRLLVVRFESCLALFKDNLKTLSQVLNSLTSLECLYIGNLPQIQSLLEQRLLSSLSELSICHCPNLQSLPESAFPSSLSKLTIEDCRNLQSLPGEYWPEIAHIPEIYISVAILRRMPVMINKKEAPTDRVASIATVKLKKHLEISMKNDKKGVAQSVCGIIWKGMNSRKKLTLRITFSS</sequence>
<dbReference type="PANTHER" id="PTHR36766:SF40">
    <property type="entry name" value="DISEASE RESISTANCE PROTEIN RGA3"/>
    <property type="match status" value="1"/>
</dbReference>
<protein>
    <submittedName>
        <fullName evidence="2">Uncharacterized protein</fullName>
    </submittedName>
</protein>
<name>A0A2G2XV58_CAPAN</name>
<dbReference type="EMBL" id="AYRZ02000169">
    <property type="protein sequence ID" value="PHT61377.1"/>
    <property type="molecule type" value="Genomic_DNA"/>
</dbReference>
<evidence type="ECO:0000313" key="2">
    <source>
        <dbReference type="EMBL" id="PHT61377.1"/>
    </source>
</evidence>
<gene>
    <name evidence="2" type="ORF">T459_34772</name>
</gene>
<reference evidence="2 3" key="1">
    <citation type="journal article" date="2014" name="Nat. Genet.">
        <title>Genome sequence of the hot pepper provides insights into the evolution of pungency in Capsicum species.</title>
        <authorList>
            <person name="Kim S."/>
            <person name="Park M."/>
            <person name="Yeom S.I."/>
            <person name="Kim Y.M."/>
            <person name="Lee J.M."/>
            <person name="Lee H.A."/>
            <person name="Seo E."/>
            <person name="Choi J."/>
            <person name="Cheong K."/>
            <person name="Kim K.T."/>
            <person name="Jung K."/>
            <person name="Lee G.W."/>
            <person name="Oh S.K."/>
            <person name="Bae C."/>
            <person name="Kim S.B."/>
            <person name="Lee H.Y."/>
            <person name="Kim S.Y."/>
            <person name="Kim M.S."/>
            <person name="Kang B.C."/>
            <person name="Jo Y.D."/>
            <person name="Yang H.B."/>
            <person name="Jeong H.J."/>
            <person name="Kang W.H."/>
            <person name="Kwon J.K."/>
            <person name="Shin C."/>
            <person name="Lim J.Y."/>
            <person name="Park J.H."/>
            <person name="Huh J.H."/>
            <person name="Kim J.S."/>
            <person name="Kim B.D."/>
            <person name="Cohen O."/>
            <person name="Paran I."/>
            <person name="Suh M.C."/>
            <person name="Lee S.B."/>
            <person name="Kim Y.K."/>
            <person name="Shin Y."/>
            <person name="Noh S.J."/>
            <person name="Park J."/>
            <person name="Seo Y.S."/>
            <person name="Kwon S.Y."/>
            <person name="Kim H.A."/>
            <person name="Park J.M."/>
            <person name="Kim H.J."/>
            <person name="Choi S.B."/>
            <person name="Bosland P.W."/>
            <person name="Reeves G."/>
            <person name="Jo S.H."/>
            <person name="Lee B.W."/>
            <person name="Cho H.T."/>
            <person name="Choi H.S."/>
            <person name="Lee M.S."/>
            <person name="Yu Y."/>
            <person name="Do Choi Y."/>
            <person name="Park B.S."/>
            <person name="van Deynze A."/>
            <person name="Ashrafi H."/>
            <person name="Hill T."/>
            <person name="Kim W.T."/>
            <person name="Pai H.S."/>
            <person name="Ahn H.K."/>
            <person name="Yeam I."/>
            <person name="Giovannoni J.J."/>
            <person name="Rose J.K."/>
            <person name="Sorensen I."/>
            <person name="Lee S.J."/>
            <person name="Kim R.W."/>
            <person name="Choi I.Y."/>
            <person name="Choi B.S."/>
            <person name="Lim J.S."/>
            <person name="Lee Y.H."/>
            <person name="Choi D."/>
        </authorList>
    </citation>
    <scope>NUCLEOTIDE SEQUENCE [LARGE SCALE GENOMIC DNA]</scope>
    <source>
        <strain evidence="3">cv. CM334</strain>
    </source>
</reference>
<dbReference type="InterPro" id="IPR032675">
    <property type="entry name" value="LRR_dom_sf"/>
</dbReference>
<dbReference type="AlphaFoldDB" id="A0A2G2XV58"/>
<evidence type="ECO:0000313" key="3">
    <source>
        <dbReference type="Proteomes" id="UP000222542"/>
    </source>
</evidence>
<dbReference type="Gramene" id="PHT61377">
    <property type="protein sequence ID" value="PHT61377"/>
    <property type="gene ID" value="T459_34772"/>
</dbReference>
<keyword evidence="1" id="KW-0611">Plant defense</keyword>
<proteinExistence type="predicted"/>